<comment type="caution">
    <text evidence="2">The sequence shown here is derived from an EMBL/GenBank/DDBJ whole genome shotgun (WGS) entry which is preliminary data.</text>
</comment>
<dbReference type="Pfam" id="PF24315">
    <property type="entry name" value="DUF7489"/>
    <property type="match status" value="1"/>
</dbReference>
<feature type="domain" description="DUF7489" evidence="1">
    <location>
        <begin position="21"/>
        <end position="84"/>
    </location>
</feature>
<evidence type="ECO:0000313" key="3">
    <source>
        <dbReference type="Proteomes" id="UP001500751"/>
    </source>
</evidence>
<keyword evidence="3" id="KW-1185">Reference proteome</keyword>
<gene>
    <name evidence="2" type="ORF">GCM10009839_89390</name>
</gene>
<evidence type="ECO:0000259" key="1">
    <source>
        <dbReference type="Pfam" id="PF24315"/>
    </source>
</evidence>
<accession>A0ABN2VJH6</accession>
<reference evidence="2 3" key="1">
    <citation type="journal article" date="2019" name="Int. J. Syst. Evol. Microbiol.">
        <title>The Global Catalogue of Microorganisms (GCM) 10K type strain sequencing project: providing services to taxonomists for standard genome sequencing and annotation.</title>
        <authorList>
            <consortium name="The Broad Institute Genomics Platform"/>
            <consortium name="The Broad Institute Genome Sequencing Center for Infectious Disease"/>
            <person name="Wu L."/>
            <person name="Ma J."/>
        </authorList>
    </citation>
    <scope>NUCLEOTIDE SEQUENCE [LARGE SCALE GENOMIC DNA]</scope>
    <source>
        <strain evidence="2 3">JCM 16014</strain>
    </source>
</reference>
<dbReference type="EMBL" id="BAAAQN010000094">
    <property type="protein sequence ID" value="GAA2064074.1"/>
    <property type="molecule type" value="Genomic_DNA"/>
</dbReference>
<name>A0ABN2VJH6_9ACTN</name>
<evidence type="ECO:0000313" key="2">
    <source>
        <dbReference type="EMBL" id="GAA2064074.1"/>
    </source>
</evidence>
<protein>
    <recommendedName>
        <fullName evidence="1">DUF7489 domain-containing protein</fullName>
    </recommendedName>
</protein>
<dbReference type="InterPro" id="IPR055912">
    <property type="entry name" value="DUF7489"/>
</dbReference>
<sequence>MGRRGRANDHADFYYRDMTTHKDAWTGTVVKKSRALLDGSNLYRRLKVRTEDGTVVTAKVDRELWKQLDVGDRLVKKDGEDPRRA</sequence>
<dbReference type="Proteomes" id="UP001500751">
    <property type="component" value="Unassembled WGS sequence"/>
</dbReference>
<proteinExistence type="predicted"/>
<organism evidence="2 3">
    <name type="scientific">Catenulispora yoronensis</name>
    <dbReference type="NCBI Taxonomy" id="450799"/>
    <lineage>
        <taxon>Bacteria</taxon>
        <taxon>Bacillati</taxon>
        <taxon>Actinomycetota</taxon>
        <taxon>Actinomycetes</taxon>
        <taxon>Catenulisporales</taxon>
        <taxon>Catenulisporaceae</taxon>
        <taxon>Catenulispora</taxon>
    </lineage>
</organism>